<organism evidence="2 3">
    <name type="scientific">Channa striata</name>
    <name type="common">Snakehead murrel</name>
    <name type="synonym">Ophicephalus striatus</name>
    <dbReference type="NCBI Taxonomy" id="64152"/>
    <lineage>
        <taxon>Eukaryota</taxon>
        <taxon>Metazoa</taxon>
        <taxon>Chordata</taxon>
        <taxon>Craniata</taxon>
        <taxon>Vertebrata</taxon>
        <taxon>Euteleostomi</taxon>
        <taxon>Actinopterygii</taxon>
        <taxon>Neopterygii</taxon>
        <taxon>Teleostei</taxon>
        <taxon>Neoteleostei</taxon>
        <taxon>Acanthomorphata</taxon>
        <taxon>Anabantaria</taxon>
        <taxon>Anabantiformes</taxon>
        <taxon>Channoidei</taxon>
        <taxon>Channidae</taxon>
        <taxon>Channa</taxon>
    </lineage>
</organism>
<name>A0AA88NDD0_CHASR</name>
<evidence type="ECO:0000256" key="1">
    <source>
        <dbReference type="SAM" id="MobiDB-lite"/>
    </source>
</evidence>
<reference evidence="2" key="1">
    <citation type="submission" date="2023-07" db="EMBL/GenBank/DDBJ databases">
        <title>Chromosome-level Genome Assembly of Striped Snakehead (Channa striata).</title>
        <authorList>
            <person name="Liu H."/>
        </authorList>
    </citation>
    <scope>NUCLEOTIDE SEQUENCE</scope>
    <source>
        <strain evidence="2">Gz</strain>
        <tissue evidence="2">Muscle</tissue>
    </source>
</reference>
<comment type="caution">
    <text evidence="2">The sequence shown here is derived from an EMBL/GenBank/DDBJ whole genome shotgun (WGS) entry which is preliminary data.</text>
</comment>
<dbReference type="AlphaFoldDB" id="A0AA88NDD0"/>
<sequence>MALHNVPSLLPRTQKPKRKQGEEVKVGGGGVQAAHTSRLCLSSGLMYVRGRSPPLRATALKERLCSRSLLINLQLVGGAERMCRTSQTSSTVEEMQICFLCPDLSRVMTRQRQEGK</sequence>
<evidence type="ECO:0000313" key="2">
    <source>
        <dbReference type="EMBL" id="KAK2857069.1"/>
    </source>
</evidence>
<dbReference type="Proteomes" id="UP001187415">
    <property type="component" value="Unassembled WGS sequence"/>
</dbReference>
<protein>
    <submittedName>
        <fullName evidence="2">Uncharacterized protein</fullName>
    </submittedName>
</protein>
<feature type="region of interest" description="Disordered" evidence="1">
    <location>
        <begin position="1"/>
        <end position="30"/>
    </location>
</feature>
<gene>
    <name evidence="2" type="ORF">Q5P01_005804</name>
</gene>
<keyword evidence="3" id="KW-1185">Reference proteome</keyword>
<proteinExistence type="predicted"/>
<dbReference type="EMBL" id="JAUPFM010000003">
    <property type="protein sequence ID" value="KAK2857069.1"/>
    <property type="molecule type" value="Genomic_DNA"/>
</dbReference>
<accession>A0AA88NDD0</accession>
<evidence type="ECO:0000313" key="3">
    <source>
        <dbReference type="Proteomes" id="UP001187415"/>
    </source>
</evidence>